<dbReference type="FunCoup" id="A0A0V0QCX6">
    <property type="interactions" value="65"/>
</dbReference>
<sequence length="388" mass="44698">MGKNKQQQHQQQKKNESKQPNKQVKKLDDLPYEYQHVQDITLFKHPLYTIKYFMIVVFNNIMIALKFILKYWYIVLILAGIIIAPYHIEGPHSEKLQEFEDILYFMGYWILLGVASSIGLGTGLHTFVLYLGPWIAKVTMVAYQCNAIPDMVPSKWNFKHFAECPKNVERDITFFDILMSVQFEAFLWGFGTALGELPPYFVAKAAAASAKKVEELEEIDHEKNDNSLMARTKRVIYNNLQKYGFITVLICASIPNPLFDLAGITCGHFGIPFMVFFGATCIGKSIIKTHLQMIFVILMFSQQTIERLLSVIEDIIPSLRGTLSEMLEKNKRTLTISQDIEEGDKPLVAQLWDYFIILMISYFLLSTVNSLAQGYLEEQKQEMQKKKK</sequence>
<dbReference type="OrthoDB" id="2016540at2759"/>
<evidence type="ECO:0000256" key="1">
    <source>
        <dbReference type="SAM" id="MobiDB-lite"/>
    </source>
</evidence>
<feature type="transmembrane region" description="Helical" evidence="2">
    <location>
        <begin position="71"/>
        <end position="88"/>
    </location>
</feature>
<evidence type="ECO:0008006" key="5">
    <source>
        <dbReference type="Google" id="ProtNLM"/>
    </source>
</evidence>
<comment type="caution">
    <text evidence="3">The sequence shown here is derived from an EMBL/GenBank/DDBJ whole genome shotgun (WGS) entry which is preliminary data.</text>
</comment>
<name>A0A0V0QCX6_PSEPJ</name>
<keyword evidence="2" id="KW-0472">Membrane</keyword>
<evidence type="ECO:0000313" key="4">
    <source>
        <dbReference type="Proteomes" id="UP000054937"/>
    </source>
</evidence>
<proteinExistence type="predicted"/>
<keyword evidence="2" id="KW-0812">Transmembrane</keyword>
<organism evidence="3 4">
    <name type="scientific">Pseudocohnilembus persalinus</name>
    <name type="common">Ciliate</name>
    <dbReference type="NCBI Taxonomy" id="266149"/>
    <lineage>
        <taxon>Eukaryota</taxon>
        <taxon>Sar</taxon>
        <taxon>Alveolata</taxon>
        <taxon>Ciliophora</taxon>
        <taxon>Intramacronucleata</taxon>
        <taxon>Oligohymenophorea</taxon>
        <taxon>Scuticociliatia</taxon>
        <taxon>Philasterida</taxon>
        <taxon>Pseudocohnilembidae</taxon>
        <taxon>Pseudocohnilembus</taxon>
    </lineage>
</organism>
<keyword evidence="4" id="KW-1185">Reference proteome</keyword>
<feature type="region of interest" description="Disordered" evidence="1">
    <location>
        <begin position="1"/>
        <end position="23"/>
    </location>
</feature>
<dbReference type="InParanoid" id="A0A0V0QCX6"/>
<gene>
    <name evidence="3" type="ORF">PPERSA_12616</name>
</gene>
<evidence type="ECO:0000313" key="3">
    <source>
        <dbReference type="EMBL" id="KRW99940.1"/>
    </source>
</evidence>
<dbReference type="OMA" id="EEPYDKR"/>
<accession>A0A0V0QCX6</accession>
<dbReference type="Proteomes" id="UP000054937">
    <property type="component" value="Unassembled WGS sequence"/>
</dbReference>
<dbReference type="EMBL" id="LDAU01000202">
    <property type="protein sequence ID" value="KRW99940.1"/>
    <property type="molecule type" value="Genomic_DNA"/>
</dbReference>
<reference evidence="3 4" key="1">
    <citation type="journal article" date="2015" name="Sci. Rep.">
        <title>Genome of the facultative scuticociliatosis pathogen Pseudocohnilembus persalinus provides insight into its virulence through horizontal gene transfer.</title>
        <authorList>
            <person name="Xiong J."/>
            <person name="Wang G."/>
            <person name="Cheng J."/>
            <person name="Tian M."/>
            <person name="Pan X."/>
            <person name="Warren A."/>
            <person name="Jiang C."/>
            <person name="Yuan D."/>
            <person name="Miao W."/>
        </authorList>
    </citation>
    <scope>NUCLEOTIDE SEQUENCE [LARGE SCALE GENOMIC DNA]</scope>
    <source>
        <strain evidence="3">36N120E</strain>
    </source>
</reference>
<feature type="compositionally biased region" description="Low complexity" evidence="1">
    <location>
        <begin position="1"/>
        <end position="10"/>
    </location>
</feature>
<feature type="compositionally biased region" description="Basic and acidic residues" evidence="1">
    <location>
        <begin position="13"/>
        <end position="23"/>
    </location>
</feature>
<evidence type="ECO:0000256" key="2">
    <source>
        <dbReference type="SAM" id="Phobius"/>
    </source>
</evidence>
<keyword evidence="2" id="KW-1133">Transmembrane helix</keyword>
<protein>
    <recommendedName>
        <fullName evidence="5">Vacuole membrane protein 1</fullName>
    </recommendedName>
</protein>
<feature type="transmembrane region" description="Helical" evidence="2">
    <location>
        <begin position="108"/>
        <end position="131"/>
    </location>
</feature>
<dbReference type="AlphaFoldDB" id="A0A0V0QCX6"/>
<feature type="transmembrane region" description="Helical" evidence="2">
    <location>
        <begin position="235"/>
        <end position="255"/>
    </location>
</feature>
<feature type="transmembrane region" description="Helical" evidence="2">
    <location>
        <begin position="354"/>
        <end position="376"/>
    </location>
</feature>